<organism evidence="2 3">
    <name type="scientific">Cadophora malorum</name>
    <dbReference type="NCBI Taxonomy" id="108018"/>
    <lineage>
        <taxon>Eukaryota</taxon>
        <taxon>Fungi</taxon>
        <taxon>Dikarya</taxon>
        <taxon>Ascomycota</taxon>
        <taxon>Pezizomycotina</taxon>
        <taxon>Leotiomycetes</taxon>
        <taxon>Helotiales</taxon>
        <taxon>Ploettnerulaceae</taxon>
        <taxon>Cadophora</taxon>
    </lineage>
</organism>
<gene>
    <name evidence="2" type="ORF">IFR04_001797</name>
</gene>
<dbReference type="OrthoDB" id="2013972at2759"/>
<protein>
    <recommendedName>
        <fullName evidence="4">S-adenosyl-L-methionine-dependent methyltransferase</fullName>
    </recommendedName>
</protein>
<accession>A0A8H7WHT0</accession>
<dbReference type="InterPro" id="IPR029063">
    <property type="entry name" value="SAM-dependent_MTases_sf"/>
</dbReference>
<reference evidence="2" key="1">
    <citation type="submission" date="2021-02" db="EMBL/GenBank/DDBJ databases">
        <title>Genome sequence Cadophora malorum strain M34.</title>
        <authorList>
            <person name="Stefanovic E."/>
            <person name="Vu D."/>
            <person name="Scully C."/>
            <person name="Dijksterhuis J."/>
            <person name="Roader J."/>
            <person name="Houbraken J."/>
        </authorList>
    </citation>
    <scope>NUCLEOTIDE SEQUENCE</scope>
    <source>
        <strain evidence="2">M34</strain>
    </source>
</reference>
<dbReference type="PANTHER" id="PTHR43591">
    <property type="entry name" value="METHYLTRANSFERASE"/>
    <property type="match status" value="1"/>
</dbReference>
<dbReference type="CDD" id="cd02440">
    <property type="entry name" value="AdoMet_MTases"/>
    <property type="match status" value="1"/>
</dbReference>
<sequence>MASPKSTSEDTALPTTATETLAQDPAPSGAPTHVPDQGNQLEADVESVSDDHDSSFGSDDDSQSITTSLSSSIARYRIENGRSYHQYKDGQYAYPNDELEKDRLDLQHHLFKLMMDEKLYLAPIKPNPQNILDLGTGTGLWAIEFADENPSAQVTGTDLSPIQPTFVPPNLQFMIDDAGENWVFPQKFDFIHARQLHCAVEEKRLIEQALQNLEPGGYFEMQELAFPGTCDDSTNPPDNAFTKWNALMLEASIKMDKPLNNPPKYAEWMRDAGFTDVHSSLYKWPSNTWPKGKKEKTLGLWNMVNTLDGLEGFTMAMFTRVLGWTPEEVQLFLVEVRRDCKDKRLHNYWPVYITYGQRPA</sequence>
<comment type="caution">
    <text evidence="2">The sequence shown here is derived from an EMBL/GenBank/DDBJ whole genome shotgun (WGS) entry which is preliminary data.</text>
</comment>
<evidence type="ECO:0000256" key="1">
    <source>
        <dbReference type="SAM" id="MobiDB-lite"/>
    </source>
</evidence>
<proteinExistence type="predicted"/>
<evidence type="ECO:0000313" key="3">
    <source>
        <dbReference type="Proteomes" id="UP000664132"/>
    </source>
</evidence>
<dbReference type="Pfam" id="PF13489">
    <property type="entry name" value="Methyltransf_23"/>
    <property type="match status" value="1"/>
</dbReference>
<feature type="region of interest" description="Disordered" evidence="1">
    <location>
        <begin position="1"/>
        <end position="67"/>
    </location>
</feature>
<dbReference type="Gene3D" id="3.40.50.150">
    <property type="entry name" value="Vaccinia Virus protein VP39"/>
    <property type="match status" value="1"/>
</dbReference>
<dbReference type="Proteomes" id="UP000664132">
    <property type="component" value="Unassembled WGS sequence"/>
</dbReference>
<feature type="compositionally biased region" description="Low complexity" evidence="1">
    <location>
        <begin position="11"/>
        <end position="22"/>
    </location>
</feature>
<evidence type="ECO:0008006" key="4">
    <source>
        <dbReference type="Google" id="ProtNLM"/>
    </source>
</evidence>
<name>A0A8H7WHT0_9HELO</name>
<feature type="compositionally biased region" description="Polar residues" evidence="1">
    <location>
        <begin position="1"/>
        <end position="10"/>
    </location>
</feature>
<dbReference type="GO" id="GO:0008168">
    <property type="term" value="F:methyltransferase activity"/>
    <property type="evidence" value="ECO:0007669"/>
    <property type="project" value="TreeGrafter"/>
</dbReference>
<dbReference type="EMBL" id="JAFJYH010000014">
    <property type="protein sequence ID" value="KAG4425027.1"/>
    <property type="molecule type" value="Genomic_DNA"/>
</dbReference>
<keyword evidence="3" id="KW-1185">Reference proteome</keyword>
<evidence type="ECO:0000313" key="2">
    <source>
        <dbReference type="EMBL" id="KAG4425027.1"/>
    </source>
</evidence>
<dbReference type="PANTHER" id="PTHR43591:SF31">
    <property type="entry name" value="LAEA-LIKE, PUTATIVE (AFU_ORTHOLOGUE AFUA_8G01930)-RELATED"/>
    <property type="match status" value="1"/>
</dbReference>
<dbReference type="AlphaFoldDB" id="A0A8H7WHT0"/>
<dbReference type="SUPFAM" id="SSF53335">
    <property type="entry name" value="S-adenosyl-L-methionine-dependent methyltransferases"/>
    <property type="match status" value="1"/>
</dbReference>